<dbReference type="PANTHER" id="PTHR14709">
    <property type="entry name" value="GLUTAMINE AND SERINE-RICH PROTEIN 1-RELATED"/>
    <property type="match status" value="1"/>
</dbReference>
<reference evidence="4 5" key="1">
    <citation type="submission" date="2022-01" db="EMBL/GenBank/DDBJ databases">
        <title>A chromosome-scale genome assembly of the false clownfish, Amphiprion ocellaris.</title>
        <authorList>
            <person name="Ryu T."/>
        </authorList>
    </citation>
    <scope>NUCLEOTIDE SEQUENCE [LARGE SCALE GENOMIC DNA]</scope>
</reference>
<accession>A0A3Q1CCM5</accession>
<feature type="compositionally biased region" description="Pro residues" evidence="2">
    <location>
        <begin position="2106"/>
        <end position="2117"/>
    </location>
</feature>
<dbReference type="CTD" id="557848"/>
<dbReference type="InterPro" id="IPR052466">
    <property type="entry name" value="DNA_MethProtect_Complex"/>
</dbReference>
<dbReference type="STRING" id="80972.ENSAOCP00000025332"/>
<feature type="compositionally biased region" description="Basic residues" evidence="2">
    <location>
        <begin position="893"/>
        <end position="906"/>
    </location>
</feature>
<feature type="compositionally biased region" description="Low complexity" evidence="2">
    <location>
        <begin position="2681"/>
        <end position="2692"/>
    </location>
</feature>
<feature type="region of interest" description="Disordered" evidence="2">
    <location>
        <begin position="1049"/>
        <end position="1188"/>
    </location>
</feature>
<feature type="region of interest" description="Disordered" evidence="2">
    <location>
        <begin position="558"/>
        <end position="692"/>
    </location>
</feature>
<feature type="region of interest" description="Disordered" evidence="2">
    <location>
        <begin position="1768"/>
        <end position="1866"/>
    </location>
</feature>
<feature type="compositionally biased region" description="Low complexity" evidence="2">
    <location>
        <begin position="1624"/>
        <end position="1636"/>
    </location>
</feature>
<feature type="region of interest" description="Disordered" evidence="2">
    <location>
        <begin position="719"/>
        <end position="749"/>
    </location>
</feature>
<name>A0A3Q1CCM5_AMPOC</name>
<feature type="domain" description="DUF4211" evidence="3">
    <location>
        <begin position="2707"/>
        <end position="2784"/>
    </location>
</feature>
<feature type="compositionally biased region" description="Basic residues" evidence="2">
    <location>
        <begin position="1079"/>
        <end position="1090"/>
    </location>
</feature>
<keyword evidence="1" id="KW-0175">Coiled coil</keyword>
<feature type="compositionally biased region" description="Basic and acidic residues" evidence="2">
    <location>
        <begin position="1768"/>
        <end position="1777"/>
    </location>
</feature>
<feature type="region of interest" description="Disordered" evidence="2">
    <location>
        <begin position="324"/>
        <end position="540"/>
    </location>
</feature>
<feature type="compositionally biased region" description="Pro residues" evidence="2">
    <location>
        <begin position="2128"/>
        <end position="2140"/>
    </location>
</feature>
<feature type="compositionally biased region" description="Basic and acidic residues" evidence="2">
    <location>
        <begin position="2335"/>
        <end position="2415"/>
    </location>
</feature>
<feature type="compositionally biased region" description="Acidic residues" evidence="2">
    <location>
        <begin position="1962"/>
        <end position="1975"/>
    </location>
</feature>
<feature type="region of interest" description="Disordered" evidence="2">
    <location>
        <begin position="1889"/>
        <end position="2219"/>
    </location>
</feature>
<feature type="compositionally biased region" description="Polar residues" evidence="2">
    <location>
        <begin position="1173"/>
        <end position="1187"/>
    </location>
</feature>
<feature type="compositionally biased region" description="Basic and acidic residues" evidence="2">
    <location>
        <begin position="1837"/>
        <end position="1846"/>
    </location>
</feature>
<dbReference type="KEGG" id="aoce:111579415"/>
<dbReference type="Ensembl" id="ENSAOCT00000000501.2">
    <property type="protein sequence ID" value="ENSAOCP00000025332.2"/>
    <property type="gene ID" value="ENSAOCG00000002335.2"/>
</dbReference>
<evidence type="ECO:0000313" key="5">
    <source>
        <dbReference type="Proteomes" id="UP001501940"/>
    </source>
</evidence>
<feature type="compositionally biased region" description="Polar residues" evidence="2">
    <location>
        <begin position="1650"/>
        <end position="1668"/>
    </location>
</feature>
<feature type="compositionally biased region" description="Pro residues" evidence="2">
    <location>
        <begin position="1899"/>
        <end position="1920"/>
    </location>
</feature>
<dbReference type="Proteomes" id="UP001501940">
    <property type="component" value="Chromosome 19"/>
</dbReference>
<evidence type="ECO:0000313" key="4">
    <source>
        <dbReference type="Ensembl" id="ENSAOCP00000025332.2"/>
    </source>
</evidence>
<feature type="region of interest" description="Disordered" evidence="2">
    <location>
        <begin position="2315"/>
        <end position="2701"/>
    </location>
</feature>
<feature type="compositionally biased region" description="Pro residues" evidence="2">
    <location>
        <begin position="2052"/>
        <end position="2065"/>
    </location>
</feature>
<feature type="compositionally biased region" description="Polar residues" evidence="2">
    <location>
        <begin position="796"/>
        <end position="823"/>
    </location>
</feature>
<feature type="compositionally biased region" description="Low complexity" evidence="2">
    <location>
        <begin position="2118"/>
        <end position="2127"/>
    </location>
</feature>
<feature type="compositionally biased region" description="Low complexity" evidence="2">
    <location>
        <begin position="580"/>
        <end position="590"/>
    </location>
</feature>
<feature type="compositionally biased region" description="Pro residues" evidence="2">
    <location>
        <begin position="1796"/>
        <end position="1811"/>
    </location>
</feature>
<dbReference type="Pfam" id="PF13926">
    <property type="entry name" value="DUF4211"/>
    <property type="match status" value="1"/>
</dbReference>
<feature type="coiled-coil region" evidence="1">
    <location>
        <begin position="1691"/>
        <end position="1718"/>
    </location>
</feature>
<proteinExistence type="predicted"/>
<feature type="compositionally biased region" description="Basic and acidic residues" evidence="2">
    <location>
        <begin position="2422"/>
        <end position="2670"/>
    </location>
</feature>
<dbReference type="PANTHER" id="PTHR14709:SF1">
    <property type="entry name" value="PROLINE-RICH PROTEIN 12"/>
    <property type="match status" value="1"/>
</dbReference>
<feature type="compositionally biased region" description="Low complexity" evidence="2">
    <location>
        <begin position="372"/>
        <end position="441"/>
    </location>
</feature>
<feature type="compositionally biased region" description="Low complexity" evidence="2">
    <location>
        <begin position="2152"/>
        <end position="2169"/>
    </location>
</feature>
<sequence length="2889" mass="321095">MERNYPAAGFGDLGAGTGWGYDRSAKASLMYGSSRSSHPDSELLHRQAYATPHPLQGYATNHHPGNSRQGGAWGAAGRTLGLSGLIDASLHHASPSGPDPTVMNLISALESRGPQPTPSASSLLSQFRTPSWQTAMHTPAPAELFISGALPGSSSFPSSSALSAYQHPGSFSGRSFTPSLSLQDAPTFSPNSNGLLSSHDSLLHIKTPSQSSLGFDRLLSSQSATYRGSQESPAPPQSQAPPTSSSCHLPPPQFNLLSSQLHNQSSQLYNASVFSSTPALQPVAPPQPPSERAVSRQDSVIKHYQRSSPAESTTLQQYVSCGGSSGYQQRVSRHRRAAVSCSPLEEQGQSSDPKPSSRMESHTYQPIIQTPYTSSSSSSSASSSSATKGAKSNSSSSGYSSSGSASSSSREPHTTPSASSTTSSTSSSSKTSTSSLSAPSHQQPPPQSAPGPPPLPVVSSTLVQQPAAKQCLSTYGSQSAAKSSTGLPNQTPPRQHTQSYSPNQPPSTQMAQPYGGFSSPHAQDLNSGAGGTGGKMFTGIGAEGRSFSAEVVFEDSGFGPASLRRARSPSLGYGSGSTGSGSVSGLTALGSGVGSAGSGSRAAGVGNGASGSYHLPESSMSPSVNSTISRPGLHSPAAARPAQSPGGSGATKYMPSILSPSFMSSPRGFAETQQAQSQSYHSTPPKPKTETNILGVEQTQGEEEDDDDFLIHHLLHAQSSTPHPSQHHPHPQQLPQPLSQTRDGEGKGLTYDVNKISEERYHLQSVIRTNNTTSSSGPGTIISDNASGLSRQLEISQKKQQTKSELTISKSTSGVVQGVSDSLSHPHTTPSHQQQHESLGSVVNYGRGDPYSQHPHSQHPHHTSHVSSHSQHNQQSQISQHSQQTQHGQHSQHSQHSHPSSHSHSHSHIELKKPSDANDNAYLCNTPDVQQARQSQVPLSLMNSSPDPPQQTHMLQSVLSHTTHSKMDHQQAPPQQQQQQQQQHSLSQQAMMSSAGGAGPVEVKTHPQNQSSHLQLQLQTHYRLGAQPRDQASQNSMSPLDMLNQSLTRANSRDSGPLDQTGIGVTVTGGEGGAGDRHRQQHRLTPHHHPQQTAADLHDFLAEPDLGLSSPSHLHHLNQPQAQAHPHALHQQQAHTHHHLPHTQLPHPHSHRMAANMRTPPQQQQPRPREPVTTVSVTQLSHSQLDQLKQHQFDTVSPADKVGQNHAQHQQRFAPLTSICFPESLLHDEDRSFFPDMEDMFCSTDYKSSCAGDSGTGQAAQESLSQGHGQAQDGMESLKTGGVGEGYDMVGHHSDQGYGQYCRSLSRTGNGNLHLDLDSLKGHELPSTVNTDQLGLIQSQTTTLGLSSSPEVDGSVNKMVGAVGIGGNSNTTGLTSPIFCSSRPKKLLKTSSFHLLKQRREPQPQTKKNYAQEYEFEDDEDKADVPADIRLNNRRLPDLLPDLVSSCRKAAGTSGVSGLSPLMGDMDFCQPSSYSSLGHPPQLFPQEGPKKRGRKPTKPKREGPPRPRGRPRIRPLPEPPYCRGLMGSVVGENRRGRGRGRGRGRKEEGLVETHGDINKAQSLPYHHQQQYSQQQHLQQHPQQHHSQQADLHHPPHQQQQQHHLHHQQQHVSCSHHQLHHQQHHQPQQQPSQQPQQDPVRPIKIKLPVSTMPSSESLLRTDSLSSSEPILSDGSVGSAPSLGLSPGPSITMDINRNELNQAQDKIMMHQQRAEEMMVDRWKKESDDPLNSEAWTAMQKLSNSADEKAFDFKPAFMASFLDFLKTGKKQSDLDTGHDESEQETLNPCFSLKGGIRPLSPPPPSLSPSPPQQPPETFDEGEQGEGTDLALSNCPSPCKPLDEELKRNLETLPSFSSDEEDSVSKNQDLQKSISSAISALYDTPHSLAAAMASAMIKAQPTQSPPTPQEPSFSPPLPAMPPLIPTMENRKEEAPTYSQKHTQDEEEQKPSPQSNPEETDERMSEQGEEAEEDEAEERGEETVNYEDIMKESQNLPQGILKGEEEEEEEEEKEEEERKDEERMSEVQILEVPKVQDSPSGPVLAHAPPSPSLSISPSPPTYSSPSPLPPLCFSVPSPLPIHQDEEEESPTCPLSDQQQSSFQQTPTAGTSPPPSTSPPANPSSPLSNLPLGQPIPPPSTTPPPSSSDQDQEPEAGQPSPSALSSSSPCSSSSQPPSPPTPEEAPASQRLTSLHLAKKQADAAIAGESEEEDSESGGEGIFRERDEFVVRTEDIRTLKMALQTGREPPPIWRVQKALLQKFSPEIKDGQRQFCATSNYLGYFGDAKMRYQRLYVKFLENVNKKDYVRVCSRKPWHRASLTLRRQSLPKQLPTIHSQAQPRMERDDKDKERQKERELKEQREKEKEQKEREHKKRIEKEYKERERKDERGQKEKEKHEREQKERDEKEKMDSEKVDREQKGRDRRRKEKEMEWEKKSDSERREKEHREREKREKEQKDKERKEYEREQKERELKERDKRNREHREKEKQDIEQREREKQEREWIEREKQVREWRERGKQEIEQKERERQEREWKEKEQKEREIQEEELKEKEKQELEQSEKESQEVEQKEREKQDKERREKIEKEKQDRDWREKQREQKDREEKESENEREQKEKERREREREKQRDQENAKRERAERERRDDTMEFARLREKQGEKKMECQSRAKTSKDKAEPPPKKRKKWLKEVPSSSSESDSSPPSDDEGLMRGGANNWAMREMFRSYVEMLVSTALDPDMIQALEDTDDELYLPPMRKIDSLLSEQKKRLLRRVNMSAQQQEALHIFPKMTADPLESGVVKVHLGGEGYNRKTLNRVKRSIPKQQDMKLSIETCRIYSLYHSLHHYKYHTFLHCKKETDNIEQAAEDPGQEEVVQQCMANQGWLESLFNSFMELLALSAKA</sequence>
<feature type="compositionally biased region" description="Polar residues" evidence="2">
    <location>
        <begin position="618"/>
        <end position="629"/>
    </location>
</feature>
<feature type="compositionally biased region" description="Low complexity" evidence="2">
    <location>
        <begin position="865"/>
        <end position="892"/>
    </location>
</feature>
<feature type="compositionally biased region" description="Polar residues" evidence="2">
    <location>
        <begin position="471"/>
        <end position="511"/>
    </location>
</feature>
<feature type="compositionally biased region" description="Low complexity" evidence="2">
    <location>
        <begin position="731"/>
        <end position="741"/>
    </location>
</feature>
<feature type="compositionally biased region" description="Polar residues" evidence="2">
    <location>
        <begin position="2087"/>
        <end position="2098"/>
    </location>
</feature>
<organism evidence="4 5">
    <name type="scientific">Amphiprion ocellaris</name>
    <name type="common">Clown anemonefish</name>
    <dbReference type="NCBI Taxonomy" id="80972"/>
    <lineage>
        <taxon>Eukaryota</taxon>
        <taxon>Metazoa</taxon>
        <taxon>Chordata</taxon>
        <taxon>Craniata</taxon>
        <taxon>Vertebrata</taxon>
        <taxon>Euteleostomi</taxon>
        <taxon>Actinopterygii</taxon>
        <taxon>Neopterygii</taxon>
        <taxon>Teleostei</taxon>
        <taxon>Neoteleostei</taxon>
        <taxon>Acanthomorphata</taxon>
        <taxon>Ovalentaria</taxon>
        <taxon>Pomacentridae</taxon>
        <taxon>Amphiprion</taxon>
    </lineage>
</organism>
<reference evidence="4" key="3">
    <citation type="submission" date="2025-09" db="UniProtKB">
        <authorList>
            <consortium name="Ensembl"/>
        </authorList>
    </citation>
    <scope>IDENTIFICATION</scope>
</reference>
<evidence type="ECO:0000256" key="2">
    <source>
        <dbReference type="SAM" id="MobiDB-lite"/>
    </source>
</evidence>
<feature type="compositionally biased region" description="Low complexity" evidence="2">
    <location>
        <begin position="1108"/>
        <end position="1134"/>
    </location>
</feature>
<evidence type="ECO:0000259" key="3">
    <source>
        <dbReference type="Pfam" id="PF13926"/>
    </source>
</evidence>
<feature type="compositionally biased region" description="Polar residues" evidence="2">
    <location>
        <begin position="1256"/>
        <end position="1269"/>
    </location>
</feature>
<feature type="compositionally biased region" description="Low complexity" evidence="2">
    <location>
        <begin position="1565"/>
        <end position="1588"/>
    </location>
</feature>
<feature type="compositionally biased region" description="Low complexity" evidence="2">
    <location>
        <begin position="1889"/>
        <end position="1898"/>
    </location>
</feature>
<feature type="region of interest" description="Disordered" evidence="2">
    <location>
        <begin position="54"/>
        <end position="74"/>
    </location>
</feature>
<feature type="region of interest" description="Disordered" evidence="2">
    <location>
        <begin position="1565"/>
        <end position="1687"/>
    </location>
</feature>
<feature type="compositionally biased region" description="Basic and acidic residues" evidence="2">
    <location>
        <begin position="907"/>
        <end position="916"/>
    </location>
</feature>
<dbReference type="GeneID" id="111579415"/>
<feature type="region of interest" description="Disordered" evidence="2">
    <location>
        <begin position="796"/>
        <end position="1016"/>
    </location>
</feature>
<keyword evidence="5" id="KW-1185">Reference proteome</keyword>
<dbReference type="OMA" id="FPEMEDM"/>
<feature type="region of interest" description="Disordered" evidence="2">
    <location>
        <begin position="278"/>
        <end position="312"/>
    </location>
</feature>
<reference evidence="4" key="2">
    <citation type="submission" date="2025-08" db="UniProtKB">
        <authorList>
            <consortium name="Ensembl"/>
        </authorList>
    </citation>
    <scope>IDENTIFICATION</scope>
</reference>
<protein>
    <recommendedName>
        <fullName evidence="3">DUF4211 domain-containing protein</fullName>
    </recommendedName>
</protein>
<dbReference type="InterPro" id="IPR025451">
    <property type="entry name" value="DUF4211"/>
</dbReference>
<dbReference type="RefSeq" id="XP_023142466.2">
    <property type="nucleotide sequence ID" value="XM_023286698.3"/>
</dbReference>
<feature type="compositionally biased region" description="Pro residues" evidence="2">
    <location>
        <begin position="442"/>
        <end position="456"/>
    </location>
</feature>
<feature type="compositionally biased region" description="Low complexity" evidence="2">
    <location>
        <begin position="970"/>
        <end position="990"/>
    </location>
</feature>
<feature type="compositionally biased region" description="Polar residues" evidence="2">
    <location>
        <begin position="362"/>
        <end position="371"/>
    </location>
</feature>
<feature type="compositionally biased region" description="Acidic residues" evidence="2">
    <location>
        <begin position="1999"/>
        <end position="2014"/>
    </location>
</feature>
<feature type="compositionally biased region" description="Polar residues" evidence="2">
    <location>
        <begin position="2316"/>
        <end position="2333"/>
    </location>
</feature>
<feature type="region of interest" description="Disordered" evidence="2">
    <location>
        <begin position="1252"/>
        <end position="1283"/>
    </location>
</feature>
<feature type="region of interest" description="Disordered" evidence="2">
    <location>
        <begin position="1473"/>
        <end position="1552"/>
    </location>
</feature>
<dbReference type="GeneTree" id="ENSGT00440000037417"/>
<feature type="compositionally biased region" description="Polar residues" evidence="2">
    <location>
        <begin position="671"/>
        <end position="682"/>
    </location>
</feature>
<feature type="compositionally biased region" description="Polar residues" evidence="2">
    <location>
        <begin position="927"/>
        <end position="962"/>
    </location>
</feature>
<evidence type="ECO:0000256" key="1">
    <source>
        <dbReference type="SAM" id="Coils"/>
    </source>
</evidence>
<feature type="region of interest" description="Disordered" evidence="2">
    <location>
        <begin position="223"/>
        <end position="252"/>
    </location>
</feature>
<feature type="compositionally biased region" description="Low complexity" evidence="2">
    <location>
        <begin position="1673"/>
        <end position="1687"/>
    </location>
</feature>